<evidence type="ECO:0000259" key="5">
    <source>
        <dbReference type="Pfam" id="PF04959"/>
    </source>
</evidence>
<feature type="domain" description="SERRATE/Ars2 C-terminal" evidence="5">
    <location>
        <begin position="704"/>
        <end position="923"/>
    </location>
</feature>
<reference evidence="7 8" key="1">
    <citation type="submission" date="2018-10" db="EMBL/GenBank/DDBJ databases">
        <authorList>
            <consortium name="Pathogen Informatics"/>
        </authorList>
    </citation>
    <scope>NUCLEOTIDE SEQUENCE [LARGE SCALE GENOMIC DNA]</scope>
</reference>
<feature type="compositionally biased region" description="Acidic residues" evidence="4">
    <location>
        <begin position="1002"/>
        <end position="1011"/>
    </location>
</feature>
<keyword evidence="8" id="KW-1185">Reference proteome</keyword>
<dbReference type="InterPro" id="IPR039727">
    <property type="entry name" value="SE/Ars2"/>
</dbReference>
<dbReference type="Pfam" id="PF12066">
    <property type="entry name" value="SERRATE_Ars2_N"/>
    <property type="match status" value="1"/>
</dbReference>
<dbReference type="InterPro" id="IPR021933">
    <property type="entry name" value="SERRATE/Ars2_N"/>
</dbReference>
<sequence length="1011" mass="113492">MADSDDDSELRRTRDKFRRERSDVDGRREKREPFDERVGAGHSNASRSRLDRRLPSDYRPFGGSRDRPQFGGDLPAKRPRRDWNDDHRPSYRSRDVKKDFIDEETNYRPPLMPFKRFLEPLDDFITDEEALAKYKEYRESFNKRYIEEFFEAHKDEEWLREKYHPDFMDNTREQIAKNIRQRLDVFLDLFDKGMVDNQSVEVENSQNLIKLMDAVVIKLNGGTDEDLAILDEPAVKIGEDKVDHRSHKKESHRDHSSIKSEEGEDSDFESDEESNARKSCAKPIPSPHPKNSPKNEVQAPGNDWTGVSSESEPEEKSKVEEPTHDDEEDYGGDARESDTEVFKKDEIEKSKLSPLSLTKSPDRDAKNHDVKSDESEDPVQGQSKSDEPLLQNVDSGAEVPAPAVTDYPMEDFPVTECGVDSSVVVPSPEQNGLKSALPRRDLHKTSSIFFRCLPPTITRKELEDICSSQPGFIRLAIYDPMPERRFTRHAWATYKPNVNIKKICWALNTNPLLREKWQQGSGNNSSDLCATVNRDLAQRVRPVAAALTRHRPVMRNDLRIASRLIAQLDAKHSLWSLPGEEDNEAGGTAVTNACPVPGLPGIFSANPLMRNLTDFLVDETASEEEAMLSNNSKGRSNADSNGDKLASAVPLDTDPSLLRALDRLIIYLRIVYSIDYYSATMYQLEDLMPHRCGIFHARGTLDTRGPTPPTVTQREISDYISVFNEKMASLLEVPRDLTDEEIAALGARDPEKAAEDFIEANIQKRTSKKKPYKVVWVCPLSDKKFREPVFVRKHILNKHLEKVEAAKKDNVSYCFEYLNLLPLLPNQWRHWLAVFFNNFLRDPRRPSLPEAPRHLIQRYYPPPQTGGGGPGEVGDRAVGMRGRNLGGYRAGSGGGYRGGGGGYRNNPVAYGRREFYGGDGGGGSHQGLAAAAAAAAAAALYPNSAPTADLYALAALGGGGRGGSPRGGGDYGGRFNEYNSRKRPYPGDRHRPGGRSVISYNDLDDPGNDGF</sequence>
<evidence type="ECO:0000256" key="4">
    <source>
        <dbReference type="SAM" id="MobiDB-lite"/>
    </source>
</evidence>
<dbReference type="InterPro" id="IPR007042">
    <property type="entry name" value="SERRATE/Ars2_C"/>
</dbReference>
<protein>
    <recommendedName>
        <fullName evidence="9">Arsenite-resistance protein 2 homolog</fullName>
    </recommendedName>
</protein>
<feature type="compositionally biased region" description="Basic and acidic residues" evidence="4">
    <location>
        <begin position="251"/>
        <end position="261"/>
    </location>
</feature>
<organism evidence="7 8">
    <name type="scientific">Mesocestoides corti</name>
    <name type="common">Flatworm</name>
    <dbReference type="NCBI Taxonomy" id="53468"/>
    <lineage>
        <taxon>Eukaryota</taxon>
        <taxon>Metazoa</taxon>
        <taxon>Spiralia</taxon>
        <taxon>Lophotrochozoa</taxon>
        <taxon>Platyhelminthes</taxon>
        <taxon>Cestoda</taxon>
        <taxon>Eucestoda</taxon>
        <taxon>Cyclophyllidea</taxon>
        <taxon>Mesocestoididae</taxon>
        <taxon>Mesocestoides</taxon>
    </lineage>
</organism>
<evidence type="ECO:0008006" key="9">
    <source>
        <dbReference type="Google" id="ProtNLM"/>
    </source>
</evidence>
<feature type="region of interest" description="Disordered" evidence="4">
    <location>
        <begin position="1"/>
        <end position="90"/>
    </location>
</feature>
<name>A0A0R3UHK3_MESCO</name>
<evidence type="ECO:0000256" key="1">
    <source>
        <dbReference type="ARBA" id="ARBA00004123"/>
    </source>
</evidence>
<dbReference type="Pfam" id="PF04959">
    <property type="entry name" value="ARS2"/>
    <property type="match status" value="1"/>
</dbReference>
<keyword evidence="3" id="KW-0539">Nucleus</keyword>
<feature type="compositionally biased region" description="Basic and acidic residues" evidence="4">
    <location>
        <begin position="360"/>
        <end position="373"/>
    </location>
</feature>
<dbReference type="EMBL" id="UXSR01005299">
    <property type="protein sequence ID" value="VDD80828.1"/>
    <property type="molecule type" value="Genomic_DNA"/>
</dbReference>
<gene>
    <name evidence="7" type="ORF">MCOS_LOCUS6831</name>
</gene>
<feature type="compositionally biased region" description="Basic and acidic residues" evidence="4">
    <location>
        <begin position="9"/>
        <end position="39"/>
    </location>
</feature>
<feature type="compositionally biased region" description="Acidic residues" evidence="4">
    <location>
        <begin position="262"/>
        <end position="273"/>
    </location>
</feature>
<evidence type="ECO:0000256" key="3">
    <source>
        <dbReference type="ARBA" id="ARBA00023242"/>
    </source>
</evidence>
<dbReference type="STRING" id="53468.A0A0R3UHK3"/>
<feature type="compositionally biased region" description="Basic and acidic residues" evidence="4">
    <location>
        <begin position="332"/>
        <end position="351"/>
    </location>
</feature>
<dbReference type="PANTHER" id="PTHR13165">
    <property type="entry name" value="ARSENITE-RESISTANCE PROTEIN 2"/>
    <property type="match status" value="1"/>
</dbReference>
<dbReference type="PANTHER" id="PTHR13165:SF0">
    <property type="entry name" value="SERRATE RNA EFFECTOR MOLECULE HOMOLOG"/>
    <property type="match status" value="1"/>
</dbReference>
<dbReference type="GO" id="GO:0031053">
    <property type="term" value="P:primary miRNA processing"/>
    <property type="evidence" value="ECO:0007669"/>
    <property type="project" value="TreeGrafter"/>
</dbReference>
<dbReference type="Proteomes" id="UP000267029">
    <property type="component" value="Unassembled WGS sequence"/>
</dbReference>
<evidence type="ECO:0000259" key="6">
    <source>
        <dbReference type="Pfam" id="PF12066"/>
    </source>
</evidence>
<feature type="domain" description="SERRATE/Ars2 N-terminal" evidence="6">
    <location>
        <begin position="115"/>
        <end position="224"/>
    </location>
</feature>
<evidence type="ECO:0000313" key="8">
    <source>
        <dbReference type="Proteomes" id="UP000267029"/>
    </source>
</evidence>
<feature type="compositionally biased region" description="Polar residues" evidence="4">
    <location>
        <begin position="628"/>
        <end position="640"/>
    </location>
</feature>
<evidence type="ECO:0000256" key="2">
    <source>
        <dbReference type="ARBA" id="ARBA00005407"/>
    </source>
</evidence>
<feature type="region of interest" description="Disordered" evidence="4">
    <location>
        <begin position="961"/>
        <end position="1011"/>
    </location>
</feature>
<dbReference type="OrthoDB" id="342064at2759"/>
<comment type="similarity">
    <text evidence="2">Belongs to the ARS2 family.</text>
</comment>
<comment type="subcellular location">
    <subcellularLocation>
        <location evidence="1">Nucleus</location>
    </subcellularLocation>
</comment>
<dbReference type="GO" id="GO:0016604">
    <property type="term" value="C:nuclear body"/>
    <property type="evidence" value="ECO:0007669"/>
    <property type="project" value="TreeGrafter"/>
</dbReference>
<dbReference type="AlphaFoldDB" id="A0A0R3UHK3"/>
<feature type="compositionally biased region" description="Gly residues" evidence="4">
    <location>
        <begin position="961"/>
        <end position="972"/>
    </location>
</feature>
<evidence type="ECO:0000313" key="7">
    <source>
        <dbReference type="EMBL" id="VDD80828.1"/>
    </source>
</evidence>
<accession>A0A0R3UHK3</accession>
<proteinExistence type="inferred from homology"/>
<feature type="compositionally biased region" description="Basic and acidic residues" evidence="4">
    <location>
        <begin position="81"/>
        <end position="90"/>
    </location>
</feature>
<feature type="region of interest" description="Disordered" evidence="4">
    <location>
        <begin position="623"/>
        <end position="642"/>
    </location>
</feature>
<feature type="region of interest" description="Disordered" evidence="4">
    <location>
        <begin position="240"/>
        <end position="394"/>
    </location>
</feature>